<feature type="compositionally biased region" description="Low complexity" evidence="1">
    <location>
        <begin position="98"/>
        <end position="120"/>
    </location>
</feature>
<protein>
    <submittedName>
        <fullName evidence="3">M28 family peptidase</fullName>
    </submittedName>
</protein>
<name>A0ABR6YG41_9BURK</name>
<feature type="domain" description="Peptidase M28" evidence="2">
    <location>
        <begin position="184"/>
        <end position="412"/>
    </location>
</feature>
<feature type="region of interest" description="Disordered" evidence="1">
    <location>
        <begin position="98"/>
        <end position="159"/>
    </location>
</feature>
<evidence type="ECO:0000256" key="1">
    <source>
        <dbReference type="SAM" id="MobiDB-lite"/>
    </source>
</evidence>
<gene>
    <name evidence="3" type="ORF">H8K55_17945</name>
</gene>
<dbReference type="SUPFAM" id="SSF53187">
    <property type="entry name" value="Zn-dependent exopeptidases"/>
    <property type="match status" value="1"/>
</dbReference>
<feature type="compositionally biased region" description="Gly residues" evidence="1">
    <location>
        <begin position="128"/>
        <end position="140"/>
    </location>
</feature>
<dbReference type="Pfam" id="PF04389">
    <property type="entry name" value="Peptidase_M28"/>
    <property type="match status" value="1"/>
</dbReference>
<reference evidence="3 4" key="1">
    <citation type="submission" date="2020-08" db="EMBL/GenBank/DDBJ databases">
        <title>Novel species isolated from subtropical streams in China.</title>
        <authorList>
            <person name="Lu H."/>
        </authorList>
    </citation>
    <scope>NUCLEOTIDE SEQUENCE [LARGE SCALE GENOMIC DNA]</scope>
    <source>
        <strain evidence="3 4">LX15W</strain>
    </source>
</reference>
<keyword evidence="4" id="KW-1185">Reference proteome</keyword>
<accession>A0ABR6YG41</accession>
<feature type="compositionally biased region" description="Polar residues" evidence="1">
    <location>
        <begin position="149"/>
        <end position="159"/>
    </location>
</feature>
<sequence length="444" mass="48118">MCAGLFASSMTTNSQAQSLDILQSSALKPDDLVVSMVRQLDLEKYKATIKSLTEFGDRRQGTERNRRALDWIEAQLKSYGCTNTERLQFDYTQAPSATSAQSAPSAQSVPSATTTATPAPRRNVIPSGGLGGGAGQGGSTLFGKRAKTGVNTDPLLQTNEKLRTLNAEQTPVGTSQRENVYCTKIGKKNPDEMYIVGAHFDGIGFGEAANDNGSGTALVMELARIFSSPEIDTDKSIRFVLWNNEETGLNGAYAYVAQRKDLQGIESPKGSGKYPEPKWLGMIQHDMMLWDHGMPVPQLDAHGKQVLDAEGKPVYVSPKEQRAEADVNIEFQSTSKQAEGAAKLAWFFRAANDKYATTYPAAVGFHMTNTDSVPFMDVVPAISLRENERGMQIGAGWNPNWHQPSDVFSTYSDKDFMLGLNAAQTTLSAVAILSGAKIAPVSKK</sequence>
<evidence type="ECO:0000259" key="2">
    <source>
        <dbReference type="Pfam" id="PF04389"/>
    </source>
</evidence>
<evidence type="ECO:0000313" key="4">
    <source>
        <dbReference type="Proteomes" id="UP000624279"/>
    </source>
</evidence>
<dbReference type="Gene3D" id="3.40.630.10">
    <property type="entry name" value="Zn peptidases"/>
    <property type="match status" value="2"/>
</dbReference>
<dbReference type="PANTHER" id="PTHR12147">
    <property type="entry name" value="METALLOPEPTIDASE M28 FAMILY MEMBER"/>
    <property type="match status" value="1"/>
</dbReference>
<organism evidence="3 4">
    <name type="scientific">Undibacterium flavidum</name>
    <dbReference type="NCBI Taxonomy" id="2762297"/>
    <lineage>
        <taxon>Bacteria</taxon>
        <taxon>Pseudomonadati</taxon>
        <taxon>Pseudomonadota</taxon>
        <taxon>Betaproteobacteria</taxon>
        <taxon>Burkholderiales</taxon>
        <taxon>Oxalobacteraceae</taxon>
        <taxon>Undibacterium</taxon>
    </lineage>
</organism>
<proteinExistence type="predicted"/>
<dbReference type="InterPro" id="IPR045175">
    <property type="entry name" value="M28_fam"/>
</dbReference>
<dbReference type="EMBL" id="JACOGA010000019">
    <property type="protein sequence ID" value="MBC3875477.1"/>
    <property type="molecule type" value="Genomic_DNA"/>
</dbReference>
<dbReference type="PANTHER" id="PTHR12147:SF26">
    <property type="entry name" value="PEPTIDASE M28 DOMAIN-CONTAINING PROTEIN"/>
    <property type="match status" value="1"/>
</dbReference>
<evidence type="ECO:0000313" key="3">
    <source>
        <dbReference type="EMBL" id="MBC3875477.1"/>
    </source>
</evidence>
<dbReference type="Proteomes" id="UP000624279">
    <property type="component" value="Unassembled WGS sequence"/>
</dbReference>
<comment type="caution">
    <text evidence="3">The sequence shown here is derived from an EMBL/GenBank/DDBJ whole genome shotgun (WGS) entry which is preliminary data.</text>
</comment>
<dbReference type="InterPro" id="IPR007484">
    <property type="entry name" value="Peptidase_M28"/>
</dbReference>